<proteinExistence type="predicted"/>
<dbReference type="GO" id="GO:0016787">
    <property type="term" value="F:hydrolase activity"/>
    <property type="evidence" value="ECO:0007669"/>
    <property type="project" value="UniProtKB-KW"/>
</dbReference>
<evidence type="ECO:0000256" key="1">
    <source>
        <dbReference type="ARBA" id="ARBA00022741"/>
    </source>
</evidence>
<dbReference type="Pfam" id="PF02682">
    <property type="entry name" value="CT_C_D"/>
    <property type="match status" value="1"/>
</dbReference>
<evidence type="ECO:0000313" key="5">
    <source>
        <dbReference type="EMBL" id="KRT35019.1"/>
    </source>
</evidence>
<evidence type="ECO:0000313" key="6">
    <source>
        <dbReference type="Proteomes" id="UP000005273"/>
    </source>
</evidence>
<dbReference type="InterPro" id="IPR010016">
    <property type="entry name" value="PxpB"/>
</dbReference>
<comment type="caution">
    <text evidence="5">The sequence shown here is derived from an EMBL/GenBank/DDBJ whole genome shotgun (WGS) entry which is preliminary data.</text>
</comment>
<keyword evidence="2" id="KW-0378">Hydrolase</keyword>
<keyword evidence="6" id="KW-1185">Reference proteome</keyword>
<dbReference type="GO" id="GO:0005524">
    <property type="term" value="F:ATP binding"/>
    <property type="evidence" value="ECO:0007669"/>
    <property type="project" value="UniProtKB-KW"/>
</dbReference>
<dbReference type="AlphaFoldDB" id="A0A0T5X9F7"/>
<sequence length="249" mass="27514">MAEYLEPKIMCAGDSAVVIEFGDSIDMKINARVQQLRRYIENSHLYGIVELVPTYRSLAIYFDPLAVGDIGLFFEKLKSMAQRTKGEVSKGGLVIVIPVCYGGEFGPDMENVASHTGISEEEIIRRHTAPDYYCYMLGFTPGFSYLGGMDESLATPRLKEPRKVIPAGSVGIAGKQTGIYPIDSPGGWQLIGRTPLRLFDPQGEQPFLIDAGMWVRFKGIGKEEYDEIASEVASRTYKPEILQKSGDVA</sequence>
<keyword evidence="3" id="KW-0067">ATP-binding</keyword>
<dbReference type="eggNOG" id="COG2049">
    <property type="taxonomic scope" value="Bacteria"/>
</dbReference>
<dbReference type="STRING" id="592015.HMPREF1705_04279"/>
<evidence type="ECO:0000256" key="2">
    <source>
        <dbReference type="ARBA" id="ARBA00022801"/>
    </source>
</evidence>
<reference evidence="6" key="1">
    <citation type="submission" date="2012-09" db="EMBL/GenBank/DDBJ databases">
        <authorList>
            <person name="Weinstock G."/>
            <person name="Sodergren E."/>
            <person name="Clifton S."/>
            <person name="Fulton L."/>
            <person name="Fulton B."/>
            <person name="Courtney L."/>
            <person name="Fronick C."/>
            <person name="Harrison M."/>
            <person name="Strong C."/>
            <person name="Farmer C."/>
            <person name="Delehaunty K."/>
            <person name="Markovic C."/>
            <person name="Hall O."/>
            <person name="Minx P."/>
            <person name="Tomlinson C."/>
            <person name="Mitreva M."/>
            <person name="Nelson J."/>
            <person name="Hou S."/>
            <person name="Wollam A."/>
            <person name="Pepin K.H."/>
            <person name="Johnson M."/>
            <person name="Bhonagiri V."/>
            <person name="Nash W.E."/>
            <person name="Suruliraj S."/>
            <person name="Warren W."/>
            <person name="Chinwalla A."/>
            <person name="Mardis E.R."/>
            <person name="Wilson R.K."/>
        </authorList>
    </citation>
    <scope>NUCLEOTIDE SEQUENCE [LARGE SCALE GENOMIC DNA]</scope>
    <source>
        <strain evidence="6">OS1</strain>
    </source>
</reference>
<dbReference type="Gene3D" id="3.30.1360.40">
    <property type="match status" value="1"/>
</dbReference>
<organism evidence="5 6">
    <name type="scientific">Acetomicrobium hydrogeniformans ATCC BAA-1850</name>
    <dbReference type="NCBI Taxonomy" id="592015"/>
    <lineage>
        <taxon>Bacteria</taxon>
        <taxon>Thermotogati</taxon>
        <taxon>Synergistota</taxon>
        <taxon>Synergistia</taxon>
        <taxon>Synergistales</taxon>
        <taxon>Acetomicrobiaceae</taxon>
        <taxon>Acetomicrobium</taxon>
    </lineage>
</organism>
<accession>A0A0T5X9F7</accession>
<dbReference type="SUPFAM" id="SSF50891">
    <property type="entry name" value="Cyclophilin-like"/>
    <property type="match status" value="1"/>
</dbReference>
<dbReference type="InterPro" id="IPR003833">
    <property type="entry name" value="CT_C_D"/>
</dbReference>
<gene>
    <name evidence="5" type="ORF">HMPREF1705_04279</name>
</gene>
<dbReference type="SUPFAM" id="SSF160467">
    <property type="entry name" value="PH0987 N-terminal domain-like"/>
    <property type="match status" value="1"/>
</dbReference>
<dbReference type="PANTHER" id="PTHR34698">
    <property type="entry name" value="5-OXOPROLINASE SUBUNIT B"/>
    <property type="match status" value="1"/>
</dbReference>
<dbReference type="Gene3D" id="2.40.100.10">
    <property type="entry name" value="Cyclophilin-like"/>
    <property type="match status" value="1"/>
</dbReference>
<dbReference type="EMBL" id="ACJX03000001">
    <property type="protein sequence ID" value="KRT35019.1"/>
    <property type="molecule type" value="Genomic_DNA"/>
</dbReference>
<dbReference type="Proteomes" id="UP000005273">
    <property type="component" value="Unassembled WGS sequence"/>
</dbReference>
<name>A0A0T5X9F7_9BACT</name>
<feature type="domain" description="Carboxyltransferase" evidence="4">
    <location>
        <begin position="7"/>
        <end position="209"/>
    </location>
</feature>
<dbReference type="PANTHER" id="PTHR34698:SF2">
    <property type="entry name" value="5-OXOPROLINASE SUBUNIT B"/>
    <property type="match status" value="1"/>
</dbReference>
<evidence type="ECO:0000256" key="3">
    <source>
        <dbReference type="ARBA" id="ARBA00022840"/>
    </source>
</evidence>
<dbReference type="SMART" id="SM00796">
    <property type="entry name" value="AHS1"/>
    <property type="match status" value="1"/>
</dbReference>
<evidence type="ECO:0000259" key="4">
    <source>
        <dbReference type="SMART" id="SM00796"/>
    </source>
</evidence>
<dbReference type="InterPro" id="IPR029000">
    <property type="entry name" value="Cyclophilin-like_dom_sf"/>
</dbReference>
<dbReference type="NCBIfam" id="TIGR00370">
    <property type="entry name" value="5-oxoprolinase subunit PxpB"/>
    <property type="match status" value="1"/>
</dbReference>
<protein>
    <submittedName>
        <fullName evidence="5">TIGR00370 family protein</fullName>
    </submittedName>
</protein>
<dbReference type="OrthoDB" id="9778567at2"/>
<keyword evidence="1" id="KW-0547">Nucleotide-binding</keyword>